<evidence type="ECO:0000256" key="5">
    <source>
        <dbReference type="ARBA" id="ARBA00022729"/>
    </source>
</evidence>
<feature type="transmembrane region" description="Helical" evidence="8">
    <location>
        <begin position="73"/>
        <end position="95"/>
    </location>
</feature>
<dbReference type="PANTHER" id="PTHR35936:SF19">
    <property type="entry name" value="AMINO-ACID-BINDING PROTEIN YXEM-RELATED"/>
    <property type="match status" value="1"/>
</dbReference>
<keyword evidence="5" id="KW-0732">Signal</keyword>
<feature type="transmembrane region" description="Helical" evidence="8">
    <location>
        <begin position="399"/>
        <end position="421"/>
    </location>
</feature>
<feature type="transmembrane region" description="Helical" evidence="8">
    <location>
        <begin position="204"/>
        <end position="232"/>
    </location>
</feature>
<dbReference type="PANTHER" id="PTHR35936">
    <property type="entry name" value="MEMBRANE-BOUND LYTIC MUREIN TRANSGLYCOSYLASE F"/>
    <property type="match status" value="1"/>
</dbReference>
<dbReference type="Gene3D" id="3.40.190.10">
    <property type="entry name" value="Periplasmic binding protein-like II"/>
    <property type="match status" value="2"/>
</dbReference>
<dbReference type="Pfam" id="PF00375">
    <property type="entry name" value="SDF"/>
    <property type="match status" value="1"/>
</dbReference>
<evidence type="ECO:0000256" key="1">
    <source>
        <dbReference type="ARBA" id="ARBA00004141"/>
    </source>
</evidence>
<comment type="subcellular location">
    <subcellularLocation>
        <location evidence="1">Membrane</location>
        <topology evidence="1">Multi-pass membrane protein</topology>
    </subcellularLocation>
</comment>
<dbReference type="SUPFAM" id="SSF118215">
    <property type="entry name" value="Proton glutamate symport protein"/>
    <property type="match status" value="1"/>
</dbReference>
<feature type="transmembrane region" description="Helical" evidence="8">
    <location>
        <begin position="282"/>
        <end position="309"/>
    </location>
</feature>
<organism evidence="10 11">
    <name type="scientific">Thalassotalea loyana</name>
    <dbReference type="NCBI Taxonomy" id="280483"/>
    <lineage>
        <taxon>Bacteria</taxon>
        <taxon>Pseudomonadati</taxon>
        <taxon>Pseudomonadota</taxon>
        <taxon>Gammaproteobacteria</taxon>
        <taxon>Alteromonadales</taxon>
        <taxon>Colwelliaceae</taxon>
        <taxon>Thalassotalea</taxon>
    </lineage>
</organism>
<comment type="caution">
    <text evidence="10">The sequence shown here is derived from an EMBL/GenBank/DDBJ whole genome shotgun (WGS) entry which is preliminary data.</text>
</comment>
<keyword evidence="7 8" id="KW-0472">Membrane</keyword>
<feature type="domain" description="Solute-binding protein family 3/N-terminal" evidence="9">
    <location>
        <begin position="473"/>
        <end position="696"/>
    </location>
</feature>
<evidence type="ECO:0000256" key="3">
    <source>
        <dbReference type="ARBA" id="ARBA00022448"/>
    </source>
</evidence>
<evidence type="ECO:0000256" key="2">
    <source>
        <dbReference type="ARBA" id="ARBA00010333"/>
    </source>
</evidence>
<evidence type="ECO:0000259" key="9">
    <source>
        <dbReference type="SMART" id="SM00062"/>
    </source>
</evidence>
<evidence type="ECO:0000256" key="7">
    <source>
        <dbReference type="ARBA" id="ARBA00023136"/>
    </source>
</evidence>
<keyword evidence="11" id="KW-1185">Reference proteome</keyword>
<dbReference type="InterPro" id="IPR001638">
    <property type="entry name" value="Solute-binding_3/MltF_N"/>
</dbReference>
<evidence type="ECO:0000313" key="11">
    <source>
        <dbReference type="Proteomes" id="UP001157134"/>
    </source>
</evidence>
<feature type="transmembrane region" description="Helical" evidence="8">
    <location>
        <begin position="129"/>
        <end position="150"/>
    </location>
</feature>
<dbReference type="InterPro" id="IPR036458">
    <property type="entry name" value="Na:dicarbo_symporter_sf"/>
</dbReference>
<protein>
    <recommendedName>
        <fullName evidence="9">Solute-binding protein family 3/N-terminal domain-containing protein</fullName>
    </recommendedName>
</protein>
<feature type="transmembrane region" description="Helical" evidence="8">
    <location>
        <begin position="12"/>
        <end position="31"/>
    </location>
</feature>
<evidence type="ECO:0000256" key="4">
    <source>
        <dbReference type="ARBA" id="ARBA00022692"/>
    </source>
</evidence>
<accession>A0ABQ6HGF8</accession>
<dbReference type="InterPro" id="IPR001991">
    <property type="entry name" value="Na-dicarboxylate_symporter"/>
</dbReference>
<evidence type="ECO:0000256" key="8">
    <source>
        <dbReference type="SAM" id="Phobius"/>
    </source>
</evidence>
<dbReference type="RefSeq" id="WP_284299725.1">
    <property type="nucleotide sequence ID" value="NZ_BSSV01000006.1"/>
</dbReference>
<evidence type="ECO:0000256" key="6">
    <source>
        <dbReference type="ARBA" id="ARBA00022989"/>
    </source>
</evidence>
<keyword evidence="3" id="KW-0813">Transport</keyword>
<feature type="transmembrane region" description="Helical" evidence="8">
    <location>
        <begin position="244"/>
        <end position="262"/>
    </location>
</feature>
<feature type="transmembrane region" description="Helical" evidence="8">
    <location>
        <begin position="364"/>
        <end position="387"/>
    </location>
</feature>
<comment type="similarity">
    <text evidence="2">Belongs to the bacterial solute-binding protein 3 family.</text>
</comment>
<dbReference type="SMART" id="SM00062">
    <property type="entry name" value="PBPb"/>
    <property type="match status" value="1"/>
</dbReference>
<dbReference type="SUPFAM" id="SSF53850">
    <property type="entry name" value="Periplasmic binding protein-like II"/>
    <property type="match status" value="1"/>
</dbReference>
<dbReference type="EMBL" id="BSSV01000006">
    <property type="protein sequence ID" value="GLX86570.1"/>
    <property type="molecule type" value="Genomic_DNA"/>
</dbReference>
<name>A0ABQ6HGF8_9GAMM</name>
<evidence type="ECO:0000313" key="10">
    <source>
        <dbReference type="EMBL" id="GLX86570.1"/>
    </source>
</evidence>
<keyword evidence="6 8" id="KW-1133">Transmembrane helix</keyword>
<keyword evidence="4 8" id="KW-0812">Transmembrane</keyword>
<reference evidence="10 11" key="1">
    <citation type="submission" date="2023-03" db="EMBL/GenBank/DDBJ databases">
        <title>Thalassotalea loyana LMG 22536T draft genome sequence.</title>
        <authorList>
            <person name="Sawabe T."/>
        </authorList>
    </citation>
    <scope>NUCLEOTIDE SEQUENCE [LARGE SCALE GENOMIC DNA]</scope>
    <source>
        <strain evidence="10 11">LMG 22536</strain>
    </source>
</reference>
<dbReference type="Proteomes" id="UP001157134">
    <property type="component" value="Unassembled WGS sequence"/>
</dbReference>
<dbReference type="Gene3D" id="1.10.3860.10">
    <property type="entry name" value="Sodium:dicarboxylate symporter"/>
    <property type="match status" value="1"/>
</dbReference>
<dbReference type="Pfam" id="PF00497">
    <property type="entry name" value="SBP_bac_3"/>
    <property type="match status" value="1"/>
</dbReference>
<proteinExistence type="inferred from homology"/>
<gene>
    <name evidence="10" type="ORF">tloyanaT_28230</name>
</gene>
<feature type="transmembrane region" description="Helical" evidence="8">
    <location>
        <begin position="37"/>
        <end position="61"/>
    </location>
</feature>
<sequence length="709" mass="79091">MKKIPLSIQIILAIILGLSGGLYFTGMPAIIGQVADSFLALLQLTAIPYISLSIIIGVCQLNAKEAKWALQPALLSLLLIAAIILLFIFSAPLAFPNWQNAEFYSANTINTPEPVSLLSIFIIKNPFEALANANIPGVVFFSFILGIGLIPLNNKQSLIGTLEQLLEGITYINKIVMTWSPVGIFCIAYRAVSNLEAQTIDGLIVYLITSFLLVMMLCWIVLPVVISMLTPFSYQQIIKATRSSMMAAFATGSFLLVIPNLVEKSKSLFHQLHGKNTSLDKVPGIVIPICFSIPVGGKLLAMLFPVFAAWFSGAKVGISDYFNLIVQGIPQLFSSTTVAMPKLLESFNVSSAMFEMFLISENLLNGKLVAMLSVMSAFCLVLMISSAVIRKIRLNFSRLLRAGILLPSLSISVFLLLRLSLASIDHQYQGYDNFIDRDLVFKNVPHRILKAPEANTDVDLSQSVLTRINERGFLRVGYFRDDLPYAFHNKDGKLVGFDISIMHHIASDLGVELEFVLIFRDQAKPLLDSGYLDITTGIPVIPDNMENYSLSIPYSEQTVAFIVKDERRSEFTSWQNILSRDDLIIGVPETFFYKDAIDKHFTQGKAWEISTPRLFFKEKYQHIDGMLFGAPSASGWNLLYPEYTVVVPTPRIAPLSLAFALNSVDHQFELYIRNWILMKQKNKTIDKLFNYWIAGNAPIEFLAMPQSTQ</sequence>